<feature type="compositionally biased region" description="Basic and acidic residues" evidence="1">
    <location>
        <begin position="413"/>
        <end position="429"/>
    </location>
</feature>
<keyword evidence="4" id="KW-1185">Reference proteome</keyword>
<gene>
    <name evidence="3" type="ORF">Plec18167_001728</name>
</gene>
<feature type="region of interest" description="Disordered" evidence="1">
    <location>
        <begin position="398"/>
        <end position="465"/>
    </location>
</feature>
<feature type="transmembrane region" description="Helical" evidence="2">
    <location>
        <begin position="322"/>
        <end position="344"/>
    </location>
</feature>
<keyword evidence="2" id="KW-0472">Membrane</keyword>
<organism evidence="3 4">
    <name type="scientific">Paecilomyces lecythidis</name>
    <dbReference type="NCBI Taxonomy" id="3004212"/>
    <lineage>
        <taxon>Eukaryota</taxon>
        <taxon>Fungi</taxon>
        <taxon>Dikarya</taxon>
        <taxon>Ascomycota</taxon>
        <taxon>Pezizomycotina</taxon>
        <taxon>Eurotiomycetes</taxon>
        <taxon>Eurotiomycetidae</taxon>
        <taxon>Eurotiales</taxon>
        <taxon>Thermoascaceae</taxon>
        <taxon>Paecilomyces</taxon>
    </lineage>
</organism>
<protein>
    <submittedName>
        <fullName evidence="3">Uncharacterized protein</fullName>
    </submittedName>
</protein>
<name>A0ABR3YAU1_9EURO</name>
<feature type="region of interest" description="Disordered" evidence="1">
    <location>
        <begin position="1"/>
        <end position="62"/>
    </location>
</feature>
<keyword evidence="2" id="KW-0812">Transmembrane</keyword>
<comment type="caution">
    <text evidence="3">The sequence shown here is derived from an EMBL/GenBank/DDBJ whole genome shotgun (WGS) entry which is preliminary data.</text>
</comment>
<dbReference type="Proteomes" id="UP001583193">
    <property type="component" value="Unassembled WGS sequence"/>
</dbReference>
<feature type="compositionally biased region" description="Basic and acidic residues" evidence="1">
    <location>
        <begin position="92"/>
        <end position="116"/>
    </location>
</feature>
<sequence length="465" mass="51119">MAMQYFNQLRAKTRSSKRKQSDPVLTEEDEAFLQRVTSQADAAPLPDDVSKQDAGNEPAGKDAQIALMNGAQDIPLPMSPAEEVGRELAADENIKGEEEGVKSLEKDTPAPAEKAKKNNRWSWMRKPAKDDKKGKQAVTTDVPDTAAGLGKPAVDTGTVSDGEQQRETEDMTEVLERLNLSAVNNRVFSVSDETQELLRKFKLIFKDLINGVPTAYHDLESLLTNGNKQLQQTYSQLPSFLQKLIERLPDKWTETLAPEILAAAAERAGKSGINAENAGKAAAAAKKMGVKVPSLKELVGKPTAIVGMLRSIMAFLRARFPAVMGMNVLWSIALFILLFVLWYCHKRGREVRLENERIVTEEEIKKMNEQSSEDQIRDTETLTTMAAQGADLEEVRRGIQQAREARAAALAAAEEKEKENNNNDHDEKSPQSSSSSPPAGETTSPQSKSSRKQSTRSSADPYPGT</sequence>
<keyword evidence="2" id="KW-1133">Transmembrane helix</keyword>
<dbReference type="EMBL" id="JAVDPF010000003">
    <property type="protein sequence ID" value="KAL1885071.1"/>
    <property type="molecule type" value="Genomic_DNA"/>
</dbReference>
<evidence type="ECO:0000313" key="4">
    <source>
        <dbReference type="Proteomes" id="UP001583193"/>
    </source>
</evidence>
<proteinExistence type="predicted"/>
<feature type="compositionally biased region" description="Low complexity" evidence="1">
    <location>
        <begin position="430"/>
        <end position="448"/>
    </location>
</feature>
<accession>A0ABR3YAU1</accession>
<evidence type="ECO:0000256" key="1">
    <source>
        <dbReference type="SAM" id="MobiDB-lite"/>
    </source>
</evidence>
<reference evidence="3 4" key="1">
    <citation type="journal article" date="2024" name="IMA Fungus">
        <title>IMA Genome - F19 : A genome assembly and annotation guide to empower mycologists, including annotated draft genome sequences of Ceratocystis pirilliformis, Diaporthe australafricana, Fusarium ophioides, Paecilomyces lecythidis, and Sporothrix stenoceras.</title>
        <authorList>
            <person name="Aylward J."/>
            <person name="Wilson A.M."/>
            <person name="Visagie C.M."/>
            <person name="Spraker J."/>
            <person name="Barnes I."/>
            <person name="Buitendag C."/>
            <person name="Ceriani C."/>
            <person name="Del Mar Angel L."/>
            <person name="du Plessis D."/>
            <person name="Fuchs T."/>
            <person name="Gasser K."/>
            <person name="Kramer D."/>
            <person name="Li W."/>
            <person name="Munsamy K."/>
            <person name="Piso A."/>
            <person name="Price J.L."/>
            <person name="Sonnekus B."/>
            <person name="Thomas C."/>
            <person name="van der Nest A."/>
            <person name="van Dijk A."/>
            <person name="van Heerden A."/>
            <person name="van Vuuren N."/>
            <person name="Yilmaz N."/>
            <person name="Duong T.A."/>
            <person name="van der Merwe N.A."/>
            <person name="Wingfield M.J."/>
            <person name="Wingfield B.D."/>
        </authorList>
    </citation>
    <scope>NUCLEOTIDE SEQUENCE [LARGE SCALE GENOMIC DNA]</scope>
    <source>
        <strain evidence="3 4">CMW 18167</strain>
    </source>
</reference>
<evidence type="ECO:0000313" key="3">
    <source>
        <dbReference type="EMBL" id="KAL1885071.1"/>
    </source>
</evidence>
<evidence type="ECO:0000256" key="2">
    <source>
        <dbReference type="SAM" id="Phobius"/>
    </source>
</evidence>
<feature type="region of interest" description="Disordered" evidence="1">
    <location>
        <begin position="92"/>
        <end position="169"/>
    </location>
</feature>